<feature type="signal peptide" evidence="2">
    <location>
        <begin position="1"/>
        <end position="25"/>
    </location>
</feature>
<keyword evidence="4" id="KW-1185">Reference proteome</keyword>
<evidence type="ECO:0000313" key="3">
    <source>
        <dbReference type="EMBL" id="GLJ81026.1"/>
    </source>
</evidence>
<evidence type="ECO:0000313" key="4">
    <source>
        <dbReference type="Proteomes" id="UP001142317"/>
    </source>
</evidence>
<evidence type="ECO:0000256" key="2">
    <source>
        <dbReference type="SAM" id="SignalP"/>
    </source>
</evidence>
<protein>
    <recommendedName>
        <fullName evidence="5">Lipoprotein</fullName>
    </recommendedName>
</protein>
<dbReference type="Proteomes" id="UP001142317">
    <property type="component" value="Unassembled WGS sequence"/>
</dbReference>
<evidence type="ECO:0000256" key="1">
    <source>
        <dbReference type="SAM" id="MobiDB-lite"/>
    </source>
</evidence>
<gene>
    <name evidence="3" type="ORF">GCM10017586_27090</name>
</gene>
<organism evidence="3 4">
    <name type="scientific">Microbacterium imperiale</name>
    <dbReference type="NCBI Taxonomy" id="33884"/>
    <lineage>
        <taxon>Bacteria</taxon>
        <taxon>Bacillati</taxon>
        <taxon>Actinomycetota</taxon>
        <taxon>Actinomycetes</taxon>
        <taxon>Micrococcales</taxon>
        <taxon>Microbacteriaceae</taxon>
        <taxon>Microbacterium</taxon>
    </lineage>
</organism>
<comment type="caution">
    <text evidence="3">The sequence shown here is derived from an EMBL/GenBank/DDBJ whole genome shotgun (WGS) entry which is preliminary data.</text>
</comment>
<keyword evidence="2" id="KW-0732">Signal</keyword>
<evidence type="ECO:0008006" key="5">
    <source>
        <dbReference type="Google" id="ProtNLM"/>
    </source>
</evidence>
<sequence>MWSMRRWTLLAAAVTCVLAVTGCSAGGESVVATPVSSDTPTATPTQTAPTPKSTPTLGASLPSPGSGPGVEVDTRTLAEACVAASGQIYQDFESVLARVTIHWDDARSALRPDDAWYVVVPLSDPQGTTPTEFQCELTKDLSGALSSGIRAVPDPDDFELWATGREHRDGL</sequence>
<feature type="compositionally biased region" description="Low complexity" evidence="1">
    <location>
        <begin position="39"/>
        <end position="64"/>
    </location>
</feature>
<accession>A0A9W6HJ02</accession>
<reference evidence="3" key="1">
    <citation type="journal article" date="2014" name="Int. J. Syst. Evol. Microbiol.">
        <title>Complete genome sequence of Corynebacterium casei LMG S-19264T (=DSM 44701T), isolated from a smear-ripened cheese.</title>
        <authorList>
            <consortium name="US DOE Joint Genome Institute (JGI-PGF)"/>
            <person name="Walter F."/>
            <person name="Albersmeier A."/>
            <person name="Kalinowski J."/>
            <person name="Ruckert C."/>
        </authorList>
    </citation>
    <scope>NUCLEOTIDE SEQUENCE</scope>
    <source>
        <strain evidence="3">VKM Ac-1447</strain>
    </source>
</reference>
<feature type="region of interest" description="Disordered" evidence="1">
    <location>
        <begin position="30"/>
        <end position="71"/>
    </location>
</feature>
<dbReference type="PROSITE" id="PS51257">
    <property type="entry name" value="PROKAR_LIPOPROTEIN"/>
    <property type="match status" value="1"/>
</dbReference>
<feature type="chain" id="PRO_5040741460" description="Lipoprotein" evidence="2">
    <location>
        <begin position="26"/>
        <end position="171"/>
    </location>
</feature>
<name>A0A9W6HJ02_9MICO</name>
<proteinExistence type="predicted"/>
<reference evidence="3" key="2">
    <citation type="submission" date="2023-01" db="EMBL/GenBank/DDBJ databases">
        <authorList>
            <person name="Sun Q."/>
            <person name="Evtushenko L."/>
        </authorList>
    </citation>
    <scope>NUCLEOTIDE SEQUENCE</scope>
    <source>
        <strain evidence="3">VKM Ac-1447</strain>
    </source>
</reference>
<dbReference type="EMBL" id="BSEO01000014">
    <property type="protein sequence ID" value="GLJ81026.1"/>
    <property type="molecule type" value="Genomic_DNA"/>
</dbReference>
<dbReference type="AlphaFoldDB" id="A0A9W6HJ02"/>